<keyword evidence="3" id="KW-0479">Metal-binding</keyword>
<dbReference type="GO" id="GO:0004407">
    <property type="term" value="F:histone deacetylase activity"/>
    <property type="evidence" value="ECO:0007669"/>
    <property type="project" value="TreeGrafter"/>
</dbReference>
<evidence type="ECO:0000256" key="2">
    <source>
        <dbReference type="ARBA" id="ARBA00005947"/>
    </source>
</evidence>
<sequence length="341" mass="36332">MAEWGRPVFHGPRQRDHAPANHPETPQRADLLLRAALDFGLESHLSADRGLSPLAAVHSPDLLAFLPSAYDRFALLKEGPRPAVPDSFAVRHLAAYGTPDFIPPHIWGQLGHYCSDNLTPILPGTWVAAYEAAQVALSAAAAVVEGAPLAYGLCRPPGHHAYRDLYGGYCYLNNAAIAAEWLVARGRRPAILDIDYHHGNGTQAIFYDRADVFFCSLHADPAEEYPYFCGFAHETGRAAGEGFTLNRPLPLDTDELAYLRALERGLAAIAAFAPDVLVLSLGFDTLAGDPHGGMALEASAFAAMGRLIAGLGRPVAVIQEGGYLLPALAPALTAILGGMTA</sequence>
<dbReference type="InterPro" id="IPR000286">
    <property type="entry name" value="HDACs"/>
</dbReference>
<keyword evidence="5" id="KW-0862">Zinc</keyword>
<feature type="region of interest" description="Disordered" evidence="6">
    <location>
        <begin position="1"/>
        <end position="25"/>
    </location>
</feature>
<evidence type="ECO:0000256" key="5">
    <source>
        <dbReference type="ARBA" id="ARBA00022833"/>
    </source>
</evidence>
<evidence type="ECO:0000256" key="6">
    <source>
        <dbReference type="SAM" id="MobiDB-lite"/>
    </source>
</evidence>
<dbReference type="PRINTS" id="PR01270">
    <property type="entry name" value="HDASUPER"/>
</dbReference>
<dbReference type="GO" id="GO:0016787">
    <property type="term" value="F:hydrolase activity"/>
    <property type="evidence" value="ECO:0007669"/>
    <property type="project" value="UniProtKB-KW"/>
</dbReference>
<dbReference type="CDD" id="cd10001">
    <property type="entry name" value="HDAC_classII_APAH"/>
    <property type="match status" value="1"/>
</dbReference>
<comment type="similarity">
    <text evidence="2">Belongs to the histone deacetylase family.</text>
</comment>
<proteinExistence type="inferred from homology"/>
<dbReference type="OrthoDB" id="9808367at2"/>
<evidence type="ECO:0000313" key="8">
    <source>
        <dbReference type="EMBL" id="CUS05142.2"/>
    </source>
</evidence>
<evidence type="ECO:0000256" key="3">
    <source>
        <dbReference type="ARBA" id="ARBA00022723"/>
    </source>
</evidence>
<dbReference type="InterPro" id="IPR023696">
    <property type="entry name" value="Ureohydrolase_dom_sf"/>
</dbReference>
<dbReference type="Gene3D" id="3.40.800.20">
    <property type="entry name" value="Histone deacetylase domain"/>
    <property type="match status" value="1"/>
</dbReference>
<dbReference type="Pfam" id="PF00850">
    <property type="entry name" value="Hist_deacetyl"/>
    <property type="match status" value="1"/>
</dbReference>
<dbReference type="KEGG" id="pbf:CFX0092_A3264"/>
<protein>
    <submittedName>
        <fullName evidence="8">Acetylpolyamine aminohydrolase</fullName>
    </submittedName>
</protein>
<evidence type="ECO:0000313" key="9">
    <source>
        <dbReference type="Proteomes" id="UP000215027"/>
    </source>
</evidence>
<dbReference type="PANTHER" id="PTHR10625:SF17">
    <property type="entry name" value="HISTONE DEACETYLASE 8"/>
    <property type="match status" value="1"/>
</dbReference>
<dbReference type="AlphaFoldDB" id="A0A160T5N9"/>
<keyword evidence="4" id="KW-0378">Hydrolase</keyword>
<feature type="domain" description="Histone deacetylase" evidence="7">
    <location>
        <begin position="22"/>
        <end position="336"/>
    </location>
</feature>
<dbReference type="Proteomes" id="UP000215027">
    <property type="component" value="Chromosome I"/>
</dbReference>
<accession>A0A160T5N9</accession>
<dbReference type="InterPro" id="IPR023801">
    <property type="entry name" value="His_deacetylse_dom"/>
</dbReference>
<dbReference type="SUPFAM" id="SSF52768">
    <property type="entry name" value="Arginase/deacetylase"/>
    <property type="match status" value="1"/>
</dbReference>
<dbReference type="PANTHER" id="PTHR10625">
    <property type="entry name" value="HISTONE DEACETYLASE HDAC1-RELATED"/>
    <property type="match status" value="1"/>
</dbReference>
<dbReference type="RefSeq" id="WP_095044390.1">
    <property type="nucleotide sequence ID" value="NZ_LN890655.1"/>
</dbReference>
<evidence type="ECO:0000259" key="7">
    <source>
        <dbReference type="Pfam" id="PF00850"/>
    </source>
</evidence>
<reference evidence="8" key="1">
    <citation type="submission" date="2016-01" db="EMBL/GenBank/DDBJ databases">
        <authorList>
            <person name="Mcilroy J.S."/>
            <person name="Karst M S."/>
            <person name="Albertsen M."/>
        </authorList>
    </citation>
    <scope>NUCLEOTIDE SEQUENCE</scope>
    <source>
        <strain evidence="8">Cfx-K</strain>
    </source>
</reference>
<organism evidence="8 9">
    <name type="scientific">Candidatus Promineifilum breve</name>
    <dbReference type="NCBI Taxonomy" id="1806508"/>
    <lineage>
        <taxon>Bacteria</taxon>
        <taxon>Bacillati</taxon>
        <taxon>Chloroflexota</taxon>
        <taxon>Ardenticatenia</taxon>
        <taxon>Candidatus Promineifilales</taxon>
        <taxon>Candidatus Promineifilaceae</taxon>
        <taxon>Candidatus Promineifilum</taxon>
    </lineage>
</organism>
<gene>
    <name evidence="8" type="primary">aphA</name>
    <name evidence="8" type="ORF">CFX0092_A3264</name>
</gene>
<evidence type="ECO:0000256" key="4">
    <source>
        <dbReference type="ARBA" id="ARBA00022801"/>
    </source>
</evidence>
<evidence type="ECO:0000256" key="1">
    <source>
        <dbReference type="ARBA" id="ARBA00001947"/>
    </source>
</evidence>
<keyword evidence="9" id="KW-1185">Reference proteome</keyword>
<dbReference type="EMBL" id="LN890655">
    <property type="protein sequence ID" value="CUS05142.2"/>
    <property type="molecule type" value="Genomic_DNA"/>
</dbReference>
<dbReference type="InterPro" id="IPR037138">
    <property type="entry name" value="His_deacetylse_dom_sf"/>
</dbReference>
<dbReference type="GO" id="GO:0040029">
    <property type="term" value="P:epigenetic regulation of gene expression"/>
    <property type="evidence" value="ECO:0007669"/>
    <property type="project" value="TreeGrafter"/>
</dbReference>
<name>A0A160T5N9_9CHLR</name>
<dbReference type="GO" id="GO:0046872">
    <property type="term" value="F:metal ion binding"/>
    <property type="evidence" value="ECO:0007669"/>
    <property type="project" value="UniProtKB-KW"/>
</dbReference>
<comment type="cofactor">
    <cofactor evidence="1">
        <name>Zn(2+)</name>
        <dbReference type="ChEBI" id="CHEBI:29105"/>
    </cofactor>
</comment>